<dbReference type="Gene3D" id="2.40.110.10">
    <property type="entry name" value="Butyryl-CoA Dehydrogenase, subunit A, domain 2"/>
    <property type="match status" value="1"/>
</dbReference>
<proteinExistence type="predicted"/>
<dbReference type="AlphaFoldDB" id="A0A8T6QYS7"/>
<dbReference type="SUPFAM" id="SSF56645">
    <property type="entry name" value="Acyl-CoA dehydrogenase NM domain-like"/>
    <property type="match status" value="1"/>
</dbReference>
<dbReference type="InterPro" id="IPR046373">
    <property type="entry name" value="Acyl-CoA_Oxase/DH_mid-dom_sf"/>
</dbReference>
<evidence type="ECO:0000313" key="1">
    <source>
        <dbReference type="EMBL" id="NHA66442.1"/>
    </source>
</evidence>
<reference evidence="1" key="1">
    <citation type="submission" date="2020-03" db="EMBL/GenBank/DDBJ databases">
        <title>Phycicoccus flavus sp. nov., a novel endophytic actinobacterium isolated from branch of Kandelia candel.</title>
        <authorList>
            <person name="Tuo L."/>
        </authorList>
    </citation>
    <scope>NUCLEOTIDE SEQUENCE</scope>
    <source>
        <strain evidence="1">CMS6Z-2</strain>
    </source>
</reference>
<dbReference type="RefSeq" id="WP_165566100.1">
    <property type="nucleotide sequence ID" value="NZ_SAYU02000001.1"/>
</dbReference>
<keyword evidence="2" id="KW-1185">Reference proteome</keyword>
<gene>
    <name evidence="1" type="ORF">EPD83_000030</name>
</gene>
<name>A0A8T6QYS7_9MICO</name>
<accession>A0A8T6QYS7</accession>
<dbReference type="EMBL" id="SAYU02000001">
    <property type="protein sequence ID" value="NHA66442.1"/>
    <property type="molecule type" value="Genomic_DNA"/>
</dbReference>
<dbReference type="GO" id="GO:0016627">
    <property type="term" value="F:oxidoreductase activity, acting on the CH-CH group of donors"/>
    <property type="evidence" value="ECO:0007669"/>
    <property type="project" value="InterPro"/>
</dbReference>
<sequence>MSTVWRAAEWAEPDPPAVPAGLGPALDLGRRLAPVARDLPADPWRYLATLATLGAGDLGTARTVEPHLDAVAVLEQAGRPDLTPLGVDEDSTFGVYAARAPGAVLRATRSSGTDDTGWRVSGRKAWCSLAPSLSHALVTVDEGERPGLYAVPLRHGGVAHEAGDWVARGLTAVTTGAVVLDDVPAVPVGEPGWYLARPGFAWGGIGVAAVWFGGAAALGGRLVDAAGRRPPDQVALLHLGTADRGLHTALLALRDAARAIGDGSADGPAGSLLAARVRAVVAGVAEEVLTVVGHGLGPAPLTHDDEHAGRVADLTVYLRQHHAERDLAALGSLVLGDDDR</sequence>
<dbReference type="InterPro" id="IPR009100">
    <property type="entry name" value="AcylCoA_DH/oxidase_NM_dom_sf"/>
</dbReference>
<dbReference type="Proteomes" id="UP000287866">
    <property type="component" value="Unassembled WGS sequence"/>
</dbReference>
<protein>
    <submittedName>
        <fullName evidence="1">Acyl-CoA dehydrogenase</fullName>
    </submittedName>
</protein>
<organism evidence="1 2">
    <name type="scientific">Phycicoccus flavus</name>
    <dbReference type="NCBI Taxonomy" id="2502783"/>
    <lineage>
        <taxon>Bacteria</taxon>
        <taxon>Bacillati</taxon>
        <taxon>Actinomycetota</taxon>
        <taxon>Actinomycetes</taxon>
        <taxon>Micrococcales</taxon>
        <taxon>Intrasporangiaceae</taxon>
        <taxon>Phycicoccus</taxon>
    </lineage>
</organism>
<evidence type="ECO:0000313" key="2">
    <source>
        <dbReference type="Proteomes" id="UP000287866"/>
    </source>
</evidence>
<comment type="caution">
    <text evidence="1">The sequence shown here is derived from an EMBL/GenBank/DDBJ whole genome shotgun (WGS) entry which is preliminary data.</text>
</comment>